<proteinExistence type="predicted"/>
<evidence type="ECO:0000313" key="4">
    <source>
        <dbReference type="Proteomes" id="UP000306758"/>
    </source>
</evidence>
<comment type="caution">
    <text evidence="3">The sequence shown here is derived from an EMBL/GenBank/DDBJ whole genome shotgun (WGS) entry which is preliminary data.</text>
</comment>
<protein>
    <submittedName>
        <fullName evidence="3">Esterase-like activity of phytase family protein</fullName>
    </submittedName>
</protein>
<dbReference type="PANTHER" id="PTHR37957:SF1">
    <property type="entry name" value="PHYTASE-LIKE DOMAIN-CONTAINING PROTEIN"/>
    <property type="match status" value="1"/>
</dbReference>
<dbReference type="AlphaFoldDB" id="A0A4S2PVB3"/>
<organism evidence="3 4">
    <name type="scientific">Rodentibacter pneumotropicus</name>
    <dbReference type="NCBI Taxonomy" id="758"/>
    <lineage>
        <taxon>Bacteria</taxon>
        <taxon>Pseudomonadati</taxon>
        <taxon>Pseudomonadota</taxon>
        <taxon>Gammaproteobacteria</taxon>
        <taxon>Pasteurellales</taxon>
        <taxon>Pasteurellaceae</taxon>
        <taxon>Rodentibacter</taxon>
    </lineage>
</organism>
<accession>A0A4S2PVB3</accession>
<dbReference type="PANTHER" id="PTHR37957">
    <property type="entry name" value="BLR7070 PROTEIN"/>
    <property type="match status" value="1"/>
</dbReference>
<feature type="signal peptide" evidence="1">
    <location>
        <begin position="1"/>
        <end position="17"/>
    </location>
</feature>
<evidence type="ECO:0000313" key="3">
    <source>
        <dbReference type="EMBL" id="THA07604.1"/>
    </source>
</evidence>
<dbReference type="EMBL" id="QXNI01000056">
    <property type="protein sequence ID" value="THA07604.1"/>
    <property type="molecule type" value="Genomic_DNA"/>
</dbReference>
<feature type="chain" id="PRO_5020566082" evidence="1">
    <location>
        <begin position="18"/>
        <end position="383"/>
    </location>
</feature>
<keyword evidence="1" id="KW-0732">Signal</keyword>
<evidence type="ECO:0000256" key="1">
    <source>
        <dbReference type="SAM" id="SignalP"/>
    </source>
</evidence>
<reference evidence="3 4" key="1">
    <citation type="journal article" date="2019" name="Vet. Microbiol.">
        <title>Development of multi locus sequence typing (MLST) of Rodentibacter pneumotropicus.</title>
        <authorList>
            <person name="Adhikary S."/>
            <person name="Bisgaard M."/>
            <person name="Boot R."/>
            <person name="Benga L."/>
            <person name="Nicklas W."/>
            <person name="Christensen H."/>
        </authorList>
    </citation>
    <scope>NUCLEOTIDE SEQUENCE [LARGE SCALE GENOMIC DNA]</scope>
    <source>
        <strain evidence="3 4">Ac84</strain>
    </source>
</reference>
<dbReference type="Pfam" id="PF13449">
    <property type="entry name" value="Phytase-like"/>
    <property type="match status" value="1"/>
</dbReference>
<feature type="domain" description="Phytase-like" evidence="2">
    <location>
        <begin position="56"/>
        <end position="366"/>
    </location>
</feature>
<gene>
    <name evidence="3" type="ORF">D3M78_09265</name>
</gene>
<dbReference type="RefSeq" id="WP_136123908.1">
    <property type="nucleotide sequence ID" value="NZ_QXNI01000056.1"/>
</dbReference>
<dbReference type="Proteomes" id="UP000306758">
    <property type="component" value="Unassembled WGS sequence"/>
</dbReference>
<name>A0A4S2PVB3_9PAST</name>
<sequence>MKKLALFVVFIPSIAMALTYNSSSFHEELSTITTPEKTLSLSVGIGSGAFHRQSDPADVFYTVSDRGPNIDCGESSKILDLSYCSKGKIFPIPNFAPTIYRLQLSENNKSSAKILDKIPLKTQSGKLASGISNPNTETAYDINKNLLKDDVNGFDTEALVVTRTGEFYLADEYGPSIIYADQTGVIKNRFVPKGVKSELNGADYTVTENLPAELRNRQLNRGFESLALSRDEKTLYFMLQSPYNPGSRTITLYSMDIQSQTINGQWLYELDTPDTFVKDNTKKARIQNDVKISEIATIGDNELIVLERISKTTKFYKIKLEPNTTEKTVNKELIVNTDDLDKFPTKIEGLAIISPQEWILVNDNDFAIEGDKTHIIRLSLQDK</sequence>
<evidence type="ECO:0000259" key="2">
    <source>
        <dbReference type="Pfam" id="PF13449"/>
    </source>
</evidence>
<dbReference type="InterPro" id="IPR027372">
    <property type="entry name" value="Phytase-like_dom"/>
</dbReference>